<dbReference type="GO" id="GO:0016787">
    <property type="term" value="F:hydrolase activity"/>
    <property type="evidence" value="ECO:0007669"/>
    <property type="project" value="UniProtKB-KW"/>
</dbReference>
<feature type="domain" description="Calcineurin-like phosphoesterase" evidence="3">
    <location>
        <begin position="48"/>
        <end position="323"/>
    </location>
</feature>
<evidence type="ECO:0000256" key="2">
    <source>
        <dbReference type="ARBA" id="ARBA00023180"/>
    </source>
</evidence>
<dbReference type="SUPFAM" id="SSF56300">
    <property type="entry name" value="Metallo-dependent phosphatases"/>
    <property type="match status" value="1"/>
</dbReference>
<dbReference type="InterPro" id="IPR004843">
    <property type="entry name" value="Calcineurin-like_PHP"/>
</dbReference>
<dbReference type="HOGENOM" id="CLU_711323_0_0_10"/>
<name>A9E6M4_9FLAO</name>
<accession>A9E6M4</accession>
<keyword evidence="1" id="KW-0378">Hydrolase</keyword>
<evidence type="ECO:0000313" key="5">
    <source>
        <dbReference type="Proteomes" id="UP000002945"/>
    </source>
</evidence>
<comment type="caution">
    <text evidence="4">The sequence shown here is derived from an EMBL/GenBank/DDBJ whole genome shotgun (WGS) entry which is preliminary data.</text>
</comment>
<dbReference type="PROSITE" id="PS51257">
    <property type="entry name" value="PROKAR_LIPOPROTEIN"/>
    <property type="match status" value="1"/>
</dbReference>
<dbReference type="PANTHER" id="PTHR10340:SF57">
    <property type="entry name" value="METALLOPHOS DOMAIN-CONTAINING PROTEIN"/>
    <property type="match status" value="1"/>
</dbReference>
<keyword evidence="2" id="KW-0325">Glycoprotein</keyword>
<dbReference type="PANTHER" id="PTHR10340">
    <property type="entry name" value="SPHINGOMYELIN PHOSPHODIESTERASE"/>
    <property type="match status" value="1"/>
</dbReference>
<evidence type="ECO:0000256" key="1">
    <source>
        <dbReference type="ARBA" id="ARBA00022801"/>
    </source>
</evidence>
<dbReference type="Pfam" id="PF00149">
    <property type="entry name" value="Metallophos"/>
    <property type="match status" value="1"/>
</dbReference>
<dbReference type="InterPro" id="IPR029052">
    <property type="entry name" value="Metallo-depent_PP-like"/>
</dbReference>
<sequence length="459" mass="51306">MKEKTNFLCVVLILVLFFGCKHDTSKCPECPECPKVDTEATINSTTNKFIALSDVHVDGDLTETTFGSNTVSVTSEKLWLRTKAKIELTACKESPKFMVYLGDLPGYDDTERIDNTHLMLENLRNLEVDFPILYLPGNNDSLEGDYHSFSNNAEETVLTKDEDKTNPWPVINSGSSTIKVTNLDDTQKAFGYYSVDLVDGANTLKVIALNTVIFCAKGKYHRYVDDDKVSQQNATQTQMAWLEGKLKGLAANDRVLIMMHIPPGIDGYDDGSGNYSKMWNDALTFATKDSKGKTVTYELQDGFIQLLADHKSNIVGMLNGHTHLDGLRRVYNSTPKQKPEFVTYSITTPGIAVNHNNNPGFKMFTYDSATFDLLDFKTYYASPTNTVKDGEFQYAKGASYTFRDAYNVKDATKTIRSVIENMSTDDLVKNMGKTIGVKSNKDVNNNMNLDTALTVYKQK</sequence>
<dbReference type="STRING" id="391587.KAOT1_01934"/>
<dbReference type="EMBL" id="ABIB01000011">
    <property type="protein sequence ID" value="EDP95056.1"/>
    <property type="molecule type" value="Genomic_DNA"/>
</dbReference>
<evidence type="ECO:0000313" key="4">
    <source>
        <dbReference type="EMBL" id="EDP95056.1"/>
    </source>
</evidence>
<dbReference type="Gene3D" id="3.60.21.10">
    <property type="match status" value="1"/>
</dbReference>
<evidence type="ECO:0000259" key="3">
    <source>
        <dbReference type="Pfam" id="PF00149"/>
    </source>
</evidence>
<dbReference type="OrthoDB" id="106957at2"/>
<keyword evidence="5" id="KW-1185">Reference proteome</keyword>
<organism evidence="4 5">
    <name type="scientific">Kordia algicida OT-1</name>
    <dbReference type="NCBI Taxonomy" id="391587"/>
    <lineage>
        <taxon>Bacteria</taxon>
        <taxon>Pseudomonadati</taxon>
        <taxon>Bacteroidota</taxon>
        <taxon>Flavobacteriia</taxon>
        <taxon>Flavobacteriales</taxon>
        <taxon>Flavobacteriaceae</taxon>
        <taxon>Kordia</taxon>
    </lineage>
</organism>
<dbReference type="eggNOG" id="COG1409">
    <property type="taxonomic scope" value="Bacteria"/>
</dbReference>
<reference evidence="4 5" key="1">
    <citation type="journal article" date="2011" name="J. Bacteriol.">
        <title>Genome sequence of the algicidal bacterium Kordia algicida OT-1.</title>
        <authorList>
            <person name="Lee H.S."/>
            <person name="Kang S.G."/>
            <person name="Kwon K.K."/>
            <person name="Lee J.H."/>
            <person name="Kim S.J."/>
        </authorList>
    </citation>
    <scope>NUCLEOTIDE SEQUENCE [LARGE SCALE GENOMIC DNA]</scope>
    <source>
        <strain evidence="4 5">OT-1</strain>
    </source>
</reference>
<dbReference type="AlphaFoldDB" id="A9E6M4"/>
<protein>
    <recommendedName>
        <fullName evidence="3">Calcineurin-like phosphoesterase domain-containing protein</fullName>
    </recommendedName>
</protein>
<dbReference type="RefSeq" id="WP_007092962.1">
    <property type="nucleotide sequence ID" value="NZ_CP142125.1"/>
</dbReference>
<proteinExistence type="predicted"/>
<dbReference type="Proteomes" id="UP000002945">
    <property type="component" value="Unassembled WGS sequence"/>
</dbReference>
<gene>
    <name evidence="4" type="ORF">KAOT1_01934</name>
</gene>